<sequence length="299" mass="32775">MPNNPDEAWWREYRVTPGYLAGSSGIGDPGFASVPDTWPRFTPDPDDGRFIITSPDRRIQICWDGDGLDELWRIGAYDSPVADLAWVVTANHNTPPEFIGALTKTLADDYEACREAFLNPPGAIRSRPLAPLLDAGWKLDDTRRSGDTLHMVSPDRMAGLHVNRYSADDRYVLWANSGRNQTLITFSATTPDHLVSTTLAAFSSPRPLLREHHMLHPSVRHAVRLEPITPPRPTTAPTPLDVRRTAVTAALLRAHGGTLNPRTVVARSRSPRSPASAPSPTSPLPSSPVAPTSSLRPLR</sequence>
<dbReference type="Pfam" id="PF03771">
    <property type="entry name" value="SPDY"/>
    <property type="match status" value="1"/>
</dbReference>
<keyword evidence="5" id="KW-1185">Reference proteome</keyword>
<dbReference type="GeneID" id="69810931"/>
<protein>
    <submittedName>
        <fullName evidence="3">DUF317 domain-containing protein</fullName>
    </submittedName>
</protein>
<dbReference type="RefSeq" id="WP_029183302.1">
    <property type="nucleotide sequence ID" value="NZ_BCMK01000191.1"/>
</dbReference>
<accession>A0AAP6BLQ3</accession>
<evidence type="ECO:0000256" key="1">
    <source>
        <dbReference type="SAM" id="MobiDB-lite"/>
    </source>
</evidence>
<evidence type="ECO:0000313" key="5">
    <source>
        <dbReference type="Proteomes" id="UP001272987"/>
    </source>
</evidence>
<reference evidence="3 5" key="1">
    <citation type="journal article" date="2023" name="Microb. Genom.">
        <title>Mesoterricola silvestris gen. nov., sp. nov., Mesoterricola sediminis sp. nov., Geothrix oryzae sp. nov., Geothrix edaphica sp. nov., Geothrix rubra sp. nov., and Geothrix limicola sp. nov., six novel members of Acidobacteriota isolated from soils.</title>
        <authorList>
            <person name="Weisberg A.J."/>
            <person name="Pearce E."/>
            <person name="Kramer C.G."/>
            <person name="Chang J.H."/>
            <person name="Clarke C.R."/>
        </authorList>
    </citation>
    <scope>NUCLEOTIDE SEQUENCE</scope>
    <source>
        <strain evidence="4 5">NB05-1H</strain>
        <strain evidence="3">NRRL_B-16521</strain>
    </source>
</reference>
<evidence type="ECO:0000259" key="2">
    <source>
        <dbReference type="Pfam" id="PF03771"/>
    </source>
</evidence>
<proteinExistence type="predicted"/>
<dbReference type="AlphaFoldDB" id="A0AAP6BLQ3"/>
<evidence type="ECO:0000313" key="4">
    <source>
        <dbReference type="EMBL" id="MDX3021334.1"/>
    </source>
</evidence>
<feature type="compositionally biased region" description="Low complexity" evidence="1">
    <location>
        <begin position="289"/>
        <end position="299"/>
    </location>
</feature>
<feature type="region of interest" description="Disordered" evidence="1">
    <location>
        <begin position="258"/>
        <end position="299"/>
    </location>
</feature>
<dbReference type="EMBL" id="JARAWP010000015">
    <property type="protein sequence ID" value="MDX3021334.1"/>
    <property type="molecule type" value="Genomic_DNA"/>
</dbReference>
<name>A0AAP6BLQ3_9ACTN</name>
<comment type="caution">
    <text evidence="3">The sequence shown here is derived from an EMBL/GenBank/DDBJ whole genome shotgun (WGS) entry which is preliminary data.</text>
</comment>
<feature type="domain" description="DUF317" evidence="2">
    <location>
        <begin position="53"/>
        <end position="110"/>
    </location>
</feature>
<evidence type="ECO:0000313" key="3">
    <source>
        <dbReference type="EMBL" id="MDX2967033.1"/>
    </source>
</evidence>
<dbReference type="Proteomes" id="UP001282288">
    <property type="component" value="Unassembled WGS sequence"/>
</dbReference>
<dbReference type="InterPro" id="IPR005523">
    <property type="entry name" value="DUF317_SPDY"/>
</dbReference>
<evidence type="ECO:0000313" key="6">
    <source>
        <dbReference type="Proteomes" id="UP001282288"/>
    </source>
</evidence>
<feature type="compositionally biased region" description="Low complexity" evidence="1">
    <location>
        <begin position="261"/>
        <end position="279"/>
    </location>
</feature>
<organism evidence="3 6">
    <name type="scientific">Streptomyces acidiscabies</name>
    <dbReference type="NCBI Taxonomy" id="42234"/>
    <lineage>
        <taxon>Bacteria</taxon>
        <taxon>Bacillati</taxon>
        <taxon>Actinomycetota</taxon>
        <taxon>Actinomycetes</taxon>
        <taxon>Kitasatosporales</taxon>
        <taxon>Streptomycetaceae</taxon>
        <taxon>Streptomyces</taxon>
    </lineage>
</organism>
<dbReference type="EMBL" id="JARAWC010000078">
    <property type="protein sequence ID" value="MDX2967033.1"/>
    <property type="molecule type" value="Genomic_DNA"/>
</dbReference>
<gene>
    <name evidence="3" type="ORF">PV399_46175</name>
    <name evidence="4" type="ORF">PV666_26085</name>
</gene>
<dbReference type="Proteomes" id="UP001272987">
    <property type="component" value="Unassembled WGS sequence"/>
</dbReference>